<dbReference type="PANTHER" id="PTHR43280:SF32">
    <property type="entry name" value="TRANSCRIPTIONAL REGULATORY PROTEIN"/>
    <property type="match status" value="1"/>
</dbReference>
<evidence type="ECO:0000313" key="9">
    <source>
        <dbReference type="Proteomes" id="UP000182276"/>
    </source>
</evidence>
<dbReference type="SUPFAM" id="SSF46689">
    <property type="entry name" value="Homeodomain-like"/>
    <property type="match status" value="1"/>
</dbReference>
<evidence type="ECO:0000256" key="3">
    <source>
        <dbReference type="ARBA" id="ARBA00023159"/>
    </source>
</evidence>
<name>A0A8D3Y134_9GAMM</name>
<feature type="domain" description="HTH araC/xylS-type" evidence="5">
    <location>
        <begin position="191"/>
        <end position="289"/>
    </location>
</feature>
<evidence type="ECO:0000256" key="2">
    <source>
        <dbReference type="ARBA" id="ARBA00023125"/>
    </source>
</evidence>
<dbReference type="GO" id="GO:0003700">
    <property type="term" value="F:DNA-binding transcription factor activity"/>
    <property type="evidence" value="ECO:0007669"/>
    <property type="project" value="InterPro"/>
</dbReference>
<keyword evidence="3" id="KW-0010">Activator</keyword>
<dbReference type="GeneID" id="77260171"/>
<reference evidence="6 8" key="3">
    <citation type="journal article" name="Genome Announc.">
        <title>Complete Genome Sequence of Pseudomonas balearica DSM 6083T.</title>
        <authorList>
            <person name="Bennasar-Figueras A."/>
            <person name="Salva-Serra F."/>
            <person name="Jaen-Luchoro D."/>
            <person name="Segui C."/>
            <person name="Aliaga F."/>
            <person name="Busquets A."/>
            <person name="Gomila M."/>
            <person name="Moore E.R."/>
            <person name="Lalucat J."/>
        </authorList>
    </citation>
    <scope>NUCLEOTIDE SEQUENCE [LARGE SCALE GENOMIC DNA]</scope>
    <source>
        <strain evidence="8">DSM 6083</strain>
        <strain evidence="6">DSM6083</strain>
    </source>
</reference>
<dbReference type="Proteomes" id="UP000182276">
    <property type="component" value="Unassembled WGS sequence"/>
</dbReference>
<dbReference type="GO" id="GO:0043565">
    <property type="term" value="F:sequence-specific DNA binding"/>
    <property type="evidence" value="ECO:0007669"/>
    <property type="project" value="InterPro"/>
</dbReference>
<dbReference type="Gene3D" id="2.60.120.10">
    <property type="entry name" value="Jelly Rolls"/>
    <property type="match status" value="1"/>
</dbReference>
<accession>A0A8D3Y134</accession>
<dbReference type="RefSeq" id="WP_043220139.1">
    <property type="nucleotide sequence ID" value="NZ_CP007511.1"/>
</dbReference>
<keyword evidence="1" id="KW-0805">Transcription regulation</keyword>
<keyword evidence="9" id="KW-1185">Reference proteome</keyword>
<dbReference type="InterPro" id="IPR003313">
    <property type="entry name" value="AraC-bd"/>
</dbReference>
<dbReference type="InterPro" id="IPR014710">
    <property type="entry name" value="RmlC-like_jellyroll"/>
</dbReference>
<organism evidence="6 8">
    <name type="scientific">Stutzerimonas balearica DSM 6083</name>
    <dbReference type="NCBI Taxonomy" id="1123016"/>
    <lineage>
        <taxon>Bacteria</taxon>
        <taxon>Pseudomonadati</taxon>
        <taxon>Pseudomonadota</taxon>
        <taxon>Gammaproteobacteria</taxon>
        <taxon>Pseudomonadales</taxon>
        <taxon>Pseudomonadaceae</taxon>
        <taxon>Stutzerimonas</taxon>
    </lineage>
</organism>
<proteinExistence type="predicted"/>
<dbReference type="PANTHER" id="PTHR43280">
    <property type="entry name" value="ARAC-FAMILY TRANSCRIPTIONAL REGULATOR"/>
    <property type="match status" value="1"/>
</dbReference>
<dbReference type="KEGG" id="pbm:CL52_09605"/>
<evidence type="ECO:0000313" key="6">
    <source>
        <dbReference type="EMBL" id="AJE15289.1"/>
    </source>
</evidence>
<evidence type="ECO:0000313" key="8">
    <source>
        <dbReference type="Proteomes" id="UP000031271"/>
    </source>
</evidence>
<dbReference type="SUPFAM" id="SSF51182">
    <property type="entry name" value="RmlC-like cupins"/>
    <property type="match status" value="1"/>
</dbReference>
<dbReference type="InterPro" id="IPR020449">
    <property type="entry name" value="Tscrpt_reg_AraC-type_HTH"/>
</dbReference>
<dbReference type="PROSITE" id="PS01124">
    <property type="entry name" value="HTH_ARAC_FAMILY_2"/>
    <property type="match status" value="1"/>
</dbReference>
<dbReference type="EMBL" id="FNHO01000003">
    <property type="protein sequence ID" value="SDM26717.1"/>
    <property type="molecule type" value="Genomic_DNA"/>
</dbReference>
<dbReference type="Pfam" id="PF12833">
    <property type="entry name" value="HTH_18"/>
    <property type="match status" value="1"/>
</dbReference>
<dbReference type="InterPro" id="IPR011051">
    <property type="entry name" value="RmlC_Cupin_sf"/>
</dbReference>
<dbReference type="PRINTS" id="PR00032">
    <property type="entry name" value="HTHARAC"/>
</dbReference>
<dbReference type="InterPro" id="IPR047264">
    <property type="entry name" value="Cupin_HpaA-like_N"/>
</dbReference>
<evidence type="ECO:0000259" key="5">
    <source>
        <dbReference type="PROSITE" id="PS01124"/>
    </source>
</evidence>
<dbReference type="SMART" id="SM00342">
    <property type="entry name" value="HTH_ARAC"/>
    <property type="match status" value="1"/>
</dbReference>
<dbReference type="AlphaFoldDB" id="A0A8D3Y134"/>
<dbReference type="InterPro" id="IPR018060">
    <property type="entry name" value="HTH_AraC"/>
</dbReference>
<dbReference type="Gene3D" id="1.10.10.60">
    <property type="entry name" value="Homeodomain-like"/>
    <property type="match status" value="1"/>
</dbReference>
<keyword evidence="2" id="KW-0238">DNA-binding</keyword>
<sequence>MKKRIPNYALYGEAALPTWQDLLHLEWINQGRASDLREISPHWHDSLLQLIYIRRGEGEVSLENSRLSFSAPCVILLPQRTVHAFSYSADTDGPVITAAQRPLESIARILSPRLLALLGQPRVLTLPWPADGQEPIWPLFELLEREVSAGEGVELAAGQALLVTLLAKIADLAEPATPPRRPSGRRAALVAQFRELVDAQFRRHWTLGRYCEALGVTAVTLGRACREETGEAPLAIVNERLAREAQRQLAYTDLDVQQIARDLGFADAAYFSRFFRKQAGVTPSAFRAAFLGTAD</sequence>
<dbReference type="EMBL" id="CP007511">
    <property type="protein sequence ID" value="AJE15289.1"/>
    <property type="molecule type" value="Genomic_DNA"/>
</dbReference>
<keyword evidence="4" id="KW-0804">Transcription</keyword>
<dbReference type="Pfam" id="PF02311">
    <property type="entry name" value="AraC_binding"/>
    <property type="match status" value="1"/>
</dbReference>
<dbReference type="CDD" id="cd06999">
    <property type="entry name" value="cupin_HpaA-like_N"/>
    <property type="match status" value="1"/>
</dbReference>
<reference evidence="8" key="1">
    <citation type="submission" date="2014-03" db="EMBL/GenBank/DDBJ databases">
        <title>Complete genome of Pseudomonas balearica DSM 6083T, a sewage water isolate from an enrichment with 2-methylnaphthalene.</title>
        <authorList>
            <person name="Salva-Serra F."/>
            <person name="Jaen-Luchoro D."/>
            <person name="Busquets A."/>
            <person name="Pena A."/>
            <person name="Gomila M."/>
            <person name="Bosch R."/>
            <person name="Nogales B."/>
            <person name="Garcia-Valdes E."/>
            <person name="Lalucat J."/>
            <person name="Bennasar A."/>
        </authorList>
    </citation>
    <scope>NUCLEOTIDE SEQUENCE [LARGE SCALE GENOMIC DNA]</scope>
    <source>
        <strain evidence="8">DSM 6083</strain>
    </source>
</reference>
<evidence type="ECO:0000313" key="7">
    <source>
        <dbReference type="EMBL" id="SDM26717.1"/>
    </source>
</evidence>
<dbReference type="InterPro" id="IPR009057">
    <property type="entry name" value="Homeodomain-like_sf"/>
</dbReference>
<reference evidence="7 9" key="2">
    <citation type="submission" date="2016-10" db="EMBL/GenBank/DDBJ databases">
        <authorList>
            <person name="Varghese N."/>
            <person name="Submissions S."/>
        </authorList>
    </citation>
    <scope>NUCLEOTIDE SEQUENCE [LARGE SCALE GENOMIC DNA]</scope>
    <source>
        <strain evidence="7 9">DSM 6083</strain>
    </source>
</reference>
<evidence type="ECO:0000256" key="1">
    <source>
        <dbReference type="ARBA" id="ARBA00023015"/>
    </source>
</evidence>
<dbReference type="Proteomes" id="UP000031271">
    <property type="component" value="Chromosome"/>
</dbReference>
<evidence type="ECO:0000256" key="4">
    <source>
        <dbReference type="ARBA" id="ARBA00023163"/>
    </source>
</evidence>
<gene>
    <name evidence="6" type="ORF">CL52_09605</name>
    <name evidence="7" type="ORF">SAMN05660875_103351</name>
</gene>
<protein>
    <submittedName>
        <fullName evidence="6 7">Transcriptional regulator</fullName>
    </submittedName>
</protein>